<keyword evidence="1" id="KW-0472">Membrane</keyword>
<keyword evidence="1" id="KW-1133">Transmembrane helix</keyword>
<reference evidence="2" key="1">
    <citation type="submission" date="2019-11" db="EMBL/GenBank/DDBJ databases">
        <authorList>
            <person name="Feng L."/>
        </authorList>
    </citation>
    <scope>NUCLEOTIDE SEQUENCE</scope>
    <source>
        <strain evidence="2">BintestinalisLFYP9</strain>
    </source>
</reference>
<name>A0A6N2WFC8_9BACE</name>
<dbReference type="EMBL" id="CACRSU010000042">
    <property type="protein sequence ID" value="VYT39751.1"/>
    <property type="molecule type" value="Genomic_DNA"/>
</dbReference>
<accession>A0A6N2WFC8</accession>
<gene>
    <name evidence="2" type="ORF">BILFYP9_03313</name>
</gene>
<dbReference type="AlphaFoldDB" id="A0A6N2WFC8"/>
<evidence type="ECO:0000256" key="1">
    <source>
        <dbReference type="SAM" id="Phobius"/>
    </source>
</evidence>
<sequence length="49" mass="6044">MKKPLNYRLQMYRALAETMCTICWFRWIFCGFGLFFVHFRGFYAESSYL</sequence>
<organism evidence="2">
    <name type="scientific">Bacteroides intestinalis</name>
    <dbReference type="NCBI Taxonomy" id="329854"/>
    <lineage>
        <taxon>Bacteria</taxon>
        <taxon>Pseudomonadati</taxon>
        <taxon>Bacteroidota</taxon>
        <taxon>Bacteroidia</taxon>
        <taxon>Bacteroidales</taxon>
        <taxon>Bacteroidaceae</taxon>
        <taxon>Bacteroides</taxon>
    </lineage>
</organism>
<feature type="transmembrane region" description="Helical" evidence="1">
    <location>
        <begin position="21"/>
        <end position="43"/>
    </location>
</feature>
<evidence type="ECO:0000313" key="2">
    <source>
        <dbReference type="EMBL" id="VYT39751.1"/>
    </source>
</evidence>
<proteinExistence type="predicted"/>
<keyword evidence="1" id="KW-0812">Transmembrane</keyword>
<protein>
    <submittedName>
        <fullName evidence="2">Uncharacterized protein</fullName>
    </submittedName>
</protein>